<dbReference type="RefSeq" id="WP_068133725.1">
    <property type="nucleotide sequence ID" value="NZ_AP014924.1"/>
</dbReference>
<dbReference type="PANTHER" id="PTHR44936:SF10">
    <property type="entry name" value="SENSOR PROTEIN RSTB"/>
    <property type="match status" value="1"/>
</dbReference>
<feature type="transmembrane region" description="Helical" evidence="11">
    <location>
        <begin position="45"/>
        <end position="66"/>
    </location>
</feature>
<dbReference type="InterPro" id="IPR050980">
    <property type="entry name" value="2C_sensor_his_kinase"/>
</dbReference>
<dbReference type="STRING" id="1555112.LIP_0443"/>
<keyword evidence="8" id="KW-0418">Kinase</keyword>
<evidence type="ECO:0000256" key="4">
    <source>
        <dbReference type="ARBA" id="ARBA00022475"/>
    </source>
</evidence>
<evidence type="ECO:0000256" key="9">
    <source>
        <dbReference type="ARBA" id="ARBA00022840"/>
    </source>
</evidence>
<keyword evidence="9" id="KW-0067">ATP-binding</keyword>
<keyword evidence="10" id="KW-0902">Two-component regulatory system</keyword>
<keyword evidence="4" id="KW-1003">Cell membrane</keyword>
<dbReference type="PANTHER" id="PTHR44936">
    <property type="entry name" value="SENSOR PROTEIN CREC"/>
    <property type="match status" value="1"/>
</dbReference>
<dbReference type="KEGG" id="lpil:LIP_0443"/>
<dbReference type="PRINTS" id="PR00344">
    <property type="entry name" value="BCTRLSENSOR"/>
</dbReference>
<dbReference type="InterPro" id="IPR004358">
    <property type="entry name" value="Sig_transdc_His_kin-like_C"/>
</dbReference>
<organism evidence="13 14">
    <name type="scientific">Limnochorda pilosa</name>
    <dbReference type="NCBI Taxonomy" id="1555112"/>
    <lineage>
        <taxon>Bacteria</taxon>
        <taxon>Bacillati</taxon>
        <taxon>Bacillota</taxon>
        <taxon>Limnochordia</taxon>
        <taxon>Limnochordales</taxon>
        <taxon>Limnochordaceae</taxon>
        <taxon>Limnochorda</taxon>
    </lineage>
</organism>
<protein>
    <recommendedName>
        <fullName evidence="3">histidine kinase</fullName>
        <ecNumber evidence="3">2.7.13.3</ecNumber>
    </recommendedName>
</protein>
<evidence type="ECO:0000313" key="14">
    <source>
        <dbReference type="Proteomes" id="UP000065807"/>
    </source>
</evidence>
<dbReference type="InterPro" id="IPR003661">
    <property type="entry name" value="HisK_dim/P_dom"/>
</dbReference>
<keyword evidence="7" id="KW-0547">Nucleotide-binding</keyword>
<feature type="transmembrane region" description="Helical" evidence="11">
    <location>
        <begin position="86"/>
        <end position="107"/>
    </location>
</feature>
<evidence type="ECO:0000256" key="2">
    <source>
        <dbReference type="ARBA" id="ARBA00004651"/>
    </source>
</evidence>
<evidence type="ECO:0000256" key="5">
    <source>
        <dbReference type="ARBA" id="ARBA00022553"/>
    </source>
</evidence>
<keyword evidence="14" id="KW-1185">Reference proteome</keyword>
<dbReference type="InterPro" id="IPR036097">
    <property type="entry name" value="HisK_dim/P_sf"/>
</dbReference>
<keyword evidence="5" id="KW-0597">Phosphoprotein</keyword>
<keyword evidence="11" id="KW-1133">Transmembrane helix</keyword>
<feature type="transmembrane region" description="Helical" evidence="11">
    <location>
        <begin position="187"/>
        <end position="206"/>
    </location>
</feature>
<evidence type="ECO:0000256" key="8">
    <source>
        <dbReference type="ARBA" id="ARBA00022777"/>
    </source>
</evidence>
<evidence type="ECO:0000256" key="6">
    <source>
        <dbReference type="ARBA" id="ARBA00022679"/>
    </source>
</evidence>
<evidence type="ECO:0000259" key="12">
    <source>
        <dbReference type="PROSITE" id="PS50109"/>
    </source>
</evidence>
<dbReference type="EC" id="2.7.13.3" evidence="3"/>
<dbReference type="GO" id="GO:0000155">
    <property type="term" value="F:phosphorelay sensor kinase activity"/>
    <property type="evidence" value="ECO:0007669"/>
    <property type="project" value="InterPro"/>
</dbReference>
<keyword evidence="11" id="KW-0812">Transmembrane</keyword>
<dbReference type="SMART" id="SM00388">
    <property type="entry name" value="HisKA"/>
    <property type="match status" value="1"/>
</dbReference>
<reference evidence="14" key="2">
    <citation type="journal article" date="2016" name="Int. J. Syst. Evol. Microbiol.">
        <title>Complete genome sequence and cell structure of Limnochorda pilosa, a Gram-negative spore-former within the phylum Firmicutes.</title>
        <authorList>
            <person name="Watanabe M."/>
            <person name="Kojima H."/>
            <person name="Fukui M."/>
        </authorList>
    </citation>
    <scope>NUCLEOTIDE SEQUENCE [LARGE SCALE GENOMIC DNA]</scope>
    <source>
        <strain evidence="14">HC45</strain>
    </source>
</reference>
<reference evidence="14" key="1">
    <citation type="submission" date="2015-07" db="EMBL/GenBank/DDBJ databases">
        <title>Complete genome sequence and phylogenetic analysis of Limnochorda pilosa.</title>
        <authorList>
            <person name="Watanabe M."/>
            <person name="Kojima H."/>
            <person name="Fukui M."/>
        </authorList>
    </citation>
    <scope>NUCLEOTIDE SEQUENCE [LARGE SCALE GENOMIC DNA]</scope>
    <source>
        <strain evidence="14">HC45</strain>
    </source>
</reference>
<name>A0A0K2SGT3_LIMPI</name>
<dbReference type="InterPro" id="IPR005467">
    <property type="entry name" value="His_kinase_dom"/>
</dbReference>
<evidence type="ECO:0000313" key="13">
    <source>
        <dbReference type="EMBL" id="BAS26300.1"/>
    </source>
</evidence>
<evidence type="ECO:0000256" key="10">
    <source>
        <dbReference type="ARBA" id="ARBA00023012"/>
    </source>
</evidence>
<dbReference type="Pfam" id="PF02518">
    <property type="entry name" value="HATPase_c"/>
    <property type="match status" value="1"/>
</dbReference>
<dbReference type="Gene3D" id="3.30.565.10">
    <property type="entry name" value="Histidine kinase-like ATPase, C-terminal domain"/>
    <property type="match status" value="1"/>
</dbReference>
<evidence type="ECO:0000256" key="7">
    <source>
        <dbReference type="ARBA" id="ARBA00022741"/>
    </source>
</evidence>
<dbReference type="SUPFAM" id="SSF47384">
    <property type="entry name" value="Homodimeric domain of signal transducing histidine kinase"/>
    <property type="match status" value="1"/>
</dbReference>
<dbReference type="InterPro" id="IPR003594">
    <property type="entry name" value="HATPase_dom"/>
</dbReference>
<proteinExistence type="predicted"/>
<dbReference type="Gene3D" id="1.10.287.130">
    <property type="match status" value="1"/>
</dbReference>
<feature type="domain" description="Histidine kinase" evidence="12">
    <location>
        <begin position="251"/>
        <end position="464"/>
    </location>
</feature>
<dbReference type="Proteomes" id="UP000065807">
    <property type="component" value="Chromosome"/>
</dbReference>
<evidence type="ECO:0000256" key="11">
    <source>
        <dbReference type="SAM" id="Phobius"/>
    </source>
</evidence>
<dbReference type="SMART" id="SM00387">
    <property type="entry name" value="HATPase_c"/>
    <property type="match status" value="1"/>
</dbReference>
<dbReference type="SUPFAM" id="SSF55874">
    <property type="entry name" value="ATPase domain of HSP90 chaperone/DNA topoisomerase II/histidine kinase"/>
    <property type="match status" value="1"/>
</dbReference>
<dbReference type="EMBL" id="AP014924">
    <property type="protein sequence ID" value="BAS26300.1"/>
    <property type="molecule type" value="Genomic_DNA"/>
</dbReference>
<sequence>MTSRRGLAGPALLAAGVALPALLPHQAFGILPLVREAIELLDSGRLLLAAGALVVLNTVRAVPIYLGAFLTAEAVKTSAHGQARRWLSWLAPLAVIPTAYVLVQWIHGVHYDFGGPAIAGVLAAALVHHMAEATHGRFMRGAILTVFLLGLQWLDVVPALTRHGFGNGELSIEIKLAAGFLQSERLFNLWGLAGFDVFTAIAVLMAKFMVDYRKHLAVIVARQQEELQVARAEARAREEAERNRALVEVQALVHDLKTPLATVSGLASLLGLSLPVASDRRLRAHVSRVERAVATMSQMIAEILSPQAARRVDGHELIRYLRAQLSAVDNPAVGATPSTRQPRPTVFLVTDRLPAVRVNLLRASRALLNVLTNARRAAGPEGRVRVQVAGTSRELRIRVRDWGPGMDAETARRAFEAGFGRSGSSGMGLTFARQVVEGELGGRMTLRSLEGRGTLVVVRFPACREGEADGG</sequence>
<dbReference type="OrthoDB" id="84942at2"/>
<comment type="subcellular location">
    <subcellularLocation>
        <location evidence="2">Cell membrane</location>
        <topology evidence="2">Multi-pass membrane protein</topology>
    </subcellularLocation>
</comment>
<dbReference type="AlphaFoldDB" id="A0A0K2SGT3"/>
<dbReference type="PROSITE" id="PS50109">
    <property type="entry name" value="HIS_KIN"/>
    <property type="match status" value="1"/>
</dbReference>
<dbReference type="InterPro" id="IPR036890">
    <property type="entry name" value="HATPase_C_sf"/>
</dbReference>
<dbReference type="Pfam" id="PF00512">
    <property type="entry name" value="HisKA"/>
    <property type="match status" value="1"/>
</dbReference>
<feature type="transmembrane region" description="Helical" evidence="11">
    <location>
        <begin position="113"/>
        <end position="131"/>
    </location>
</feature>
<keyword evidence="11" id="KW-0472">Membrane</keyword>
<comment type="catalytic activity">
    <reaction evidence="1">
        <text>ATP + protein L-histidine = ADP + protein N-phospho-L-histidine.</text>
        <dbReference type="EC" id="2.7.13.3"/>
    </reaction>
</comment>
<accession>A0A0K2SGT3</accession>
<gene>
    <name evidence="13" type="ORF">LIP_0443</name>
</gene>
<evidence type="ECO:0000256" key="3">
    <source>
        <dbReference type="ARBA" id="ARBA00012438"/>
    </source>
</evidence>
<evidence type="ECO:0000256" key="1">
    <source>
        <dbReference type="ARBA" id="ARBA00000085"/>
    </source>
</evidence>
<keyword evidence="6" id="KW-0808">Transferase</keyword>
<dbReference type="GO" id="GO:0005886">
    <property type="term" value="C:plasma membrane"/>
    <property type="evidence" value="ECO:0007669"/>
    <property type="project" value="UniProtKB-SubCell"/>
</dbReference>
<dbReference type="GO" id="GO:0005524">
    <property type="term" value="F:ATP binding"/>
    <property type="evidence" value="ECO:0007669"/>
    <property type="project" value="UniProtKB-KW"/>
</dbReference>